<proteinExistence type="predicted"/>
<organism evidence="1 2">
    <name type="scientific">Pterulicium gracile</name>
    <dbReference type="NCBI Taxonomy" id="1884261"/>
    <lineage>
        <taxon>Eukaryota</taxon>
        <taxon>Fungi</taxon>
        <taxon>Dikarya</taxon>
        <taxon>Basidiomycota</taxon>
        <taxon>Agaricomycotina</taxon>
        <taxon>Agaricomycetes</taxon>
        <taxon>Agaricomycetidae</taxon>
        <taxon>Agaricales</taxon>
        <taxon>Pleurotineae</taxon>
        <taxon>Pterulaceae</taxon>
        <taxon>Pterulicium</taxon>
    </lineage>
</organism>
<protein>
    <submittedName>
        <fullName evidence="1">Uncharacterized protein</fullName>
    </submittedName>
</protein>
<dbReference type="AlphaFoldDB" id="A0A5C3QN40"/>
<dbReference type="EMBL" id="ML178821">
    <property type="protein sequence ID" value="TFL02758.1"/>
    <property type="molecule type" value="Genomic_DNA"/>
</dbReference>
<sequence length="163" mass="18084">MAGTGYRRLLSTLAPDVVFPPRPLSGTDRQTESTVLSEEWVSSQAVVDQVCLTRTRIPRSYFQATARAVLGEILVIVEVSLTLKFKRTLLTPSDFPHPTLAPSDPTPTPTPPFLDMQMATDLVLILYSTKASSKGIIGCTWSIRLSWKLFQKLSFATRTMNPK</sequence>
<gene>
    <name evidence="1" type="ORF">BDV98DRAFT_403374</name>
</gene>
<dbReference type="Proteomes" id="UP000305067">
    <property type="component" value="Unassembled WGS sequence"/>
</dbReference>
<name>A0A5C3QN40_9AGAR</name>
<evidence type="ECO:0000313" key="1">
    <source>
        <dbReference type="EMBL" id="TFL02758.1"/>
    </source>
</evidence>
<accession>A0A5C3QN40</accession>
<evidence type="ECO:0000313" key="2">
    <source>
        <dbReference type="Proteomes" id="UP000305067"/>
    </source>
</evidence>
<reference evidence="1 2" key="1">
    <citation type="journal article" date="2019" name="Nat. Ecol. Evol.">
        <title>Megaphylogeny resolves global patterns of mushroom evolution.</title>
        <authorList>
            <person name="Varga T."/>
            <person name="Krizsan K."/>
            <person name="Foldi C."/>
            <person name="Dima B."/>
            <person name="Sanchez-Garcia M."/>
            <person name="Sanchez-Ramirez S."/>
            <person name="Szollosi G.J."/>
            <person name="Szarkandi J.G."/>
            <person name="Papp V."/>
            <person name="Albert L."/>
            <person name="Andreopoulos W."/>
            <person name="Angelini C."/>
            <person name="Antonin V."/>
            <person name="Barry K.W."/>
            <person name="Bougher N.L."/>
            <person name="Buchanan P."/>
            <person name="Buyck B."/>
            <person name="Bense V."/>
            <person name="Catcheside P."/>
            <person name="Chovatia M."/>
            <person name="Cooper J."/>
            <person name="Damon W."/>
            <person name="Desjardin D."/>
            <person name="Finy P."/>
            <person name="Geml J."/>
            <person name="Haridas S."/>
            <person name="Hughes K."/>
            <person name="Justo A."/>
            <person name="Karasinski D."/>
            <person name="Kautmanova I."/>
            <person name="Kiss B."/>
            <person name="Kocsube S."/>
            <person name="Kotiranta H."/>
            <person name="LaButti K.M."/>
            <person name="Lechner B.E."/>
            <person name="Liimatainen K."/>
            <person name="Lipzen A."/>
            <person name="Lukacs Z."/>
            <person name="Mihaltcheva S."/>
            <person name="Morgado L.N."/>
            <person name="Niskanen T."/>
            <person name="Noordeloos M.E."/>
            <person name="Ohm R.A."/>
            <person name="Ortiz-Santana B."/>
            <person name="Ovrebo C."/>
            <person name="Racz N."/>
            <person name="Riley R."/>
            <person name="Savchenko A."/>
            <person name="Shiryaev A."/>
            <person name="Soop K."/>
            <person name="Spirin V."/>
            <person name="Szebenyi C."/>
            <person name="Tomsovsky M."/>
            <person name="Tulloss R.E."/>
            <person name="Uehling J."/>
            <person name="Grigoriev I.V."/>
            <person name="Vagvolgyi C."/>
            <person name="Papp T."/>
            <person name="Martin F.M."/>
            <person name="Miettinen O."/>
            <person name="Hibbett D.S."/>
            <person name="Nagy L.G."/>
        </authorList>
    </citation>
    <scope>NUCLEOTIDE SEQUENCE [LARGE SCALE GENOMIC DNA]</scope>
    <source>
        <strain evidence="1 2">CBS 309.79</strain>
    </source>
</reference>
<keyword evidence="2" id="KW-1185">Reference proteome</keyword>